<evidence type="ECO:0000256" key="3">
    <source>
        <dbReference type="ARBA" id="ARBA00023125"/>
    </source>
</evidence>
<dbReference type="PANTHER" id="PTHR43140">
    <property type="entry name" value="TYPE-1 RESTRICTION ENZYME ECOKI SPECIFICITY PROTEIN"/>
    <property type="match status" value="1"/>
</dbReference>
<comment type="caution">
    <text evidence="6">The sequence shown here is derived from an EMBL/GenBank/DDBJ whole genome shotgun (WGS) entry which is preliminary data.</text>
</comment>
<evidence type="ECO:0000313" key="7">
    <source>
        <dbReference type="Proteomes" id="UP001519305"/>
    </source>
</evidence>
<protein>
    <submittedName>
        <fullName evidence="6">Type I restriction enzyme S subunit</fullName>
        <ecNumber evidence="6">3.1.21.3</ecNumber>
    </submittedName>
</protein>
<dbReference type="GO" id="GO:0009035">
    <property type="term" value="F:type I site-specific deoxyribonuclease activity"/>
    <property type="evidence" value="ECO:0007669"/>
    <property type="project" value="UniProtKB-EC"/>
</dbReference>
<evidence type="ECO:0000256" key="2">
    <source>
        <dbReference type="ARBA" id="ARBA00022747"/>
    </source>
</evidence>
<gene>
    <name evidence="6" type="ORF">JOF33_001860</name>
</gene>
<keyword evidence="7" id="KW-1185">Reference proteome</keyword>
<reference evidence="6 7" key="1">
    <citation type="submission" date="2021-03" db="EMBL/GenBank/DDBJ databases">
        <title>Sequencing the genomes of 1000 actinobacteria strains.</title>
        <authorList>
            <person name="Klenk H.-P."/>
        </authorList>
    </citation>
    <scope>NUCLEOTIDE SEQUENCE [LARGE SCALE GENOMIC DNA]</scope>
    <source>
        <strain evidence="6 7">DSM 44506</strain>
    </source>
</reference>
<keyword evidence="6" id="KW-0378">Hydrolase</keyword>
<organism evidence="6 7">
    <name type="scientific">Corynebacterium freneyi</name>
    <dbReference type="NCBI Taxonomy" id="134034"/>
    <lineage>
        <taxon>Bacteria</taxon>
        <taxon>Bacillati</taxon>
        <taxon>Actinomycetota</taxon>
        <taxon>Actinomycetes</taxon>
        <taxon>Mycobacteriales</taxon>
        <taxon>Corynebacteriaceae</taxon>
        <taxon>Corynebacterium</taxon>
    </lineage>
</organism>
<dbReference type="SUPFAM" id="SSF116734">
    <property type="entry name" value="DNA methylase specificity domain"/>
    <property type="match status" value="2"/>
</dbReference>
<sequence>MNTPSKWPFVTNGLIFGMSAGDSIPAKDVGSDGPFPLFGSNGIRGYVTKTNQEEPTLLVGRQGSVGTVHATNGPCWVSEHALRVCPRMPVEIRWLAYSLISARLADLSHGTAQPGISAGAVLREKIPLPDLPTQRRIADYLDRETAQIDAMAGALDGLVAQLEERRVAAIENATHALSESSDGIPHGWVFIPFKWAVEAHFPGDWGGDPGTNDTDRLCVRVADFDRTSGTVGGDVPTLRSYTTRSANERHLRTHDLLLEKSGGTPKNPVGRVVLYTGRPGRMTTNFVQCIRLNADHESRFWHYVFLAAYKTRFTNVHVRQTTGIQNLDIGGFFDEKFACPPLDEQRRIADYLDAETAKIDAMIAKAGELRALLDERRSALITATVTGQHPVPEEH</sequence>
<keyword evidence="2" id="KW-0680">Restriction system</keyword>
<keyword evidence="3" id="KW-0238">DNA-binding</keyword>
<dbReference type="PANTHER" id="PTHR43140:SF1">
    <property type="entry name" value="TYPE I RESTRICTION ENZYME ECOKI SPECIFICITY SUBUNIT"/>
    <property type="match status" value="1"/>
</dbReference>
<dbReference type="Gene3D" id="3.90.220.20">
    <property type="entry name" value="DNA methylase specificity domains"/>
    <property type="match status" value="2"/>
</dbReference>
<dbReference type="RefSeq" id="WP_209653779.1">
    <property type="nucleotide sequence ID" value="NZ_CP047357.1"/>
</dbReference>
<proteinExistence type="inferred from homology"/>
<comment type="similarity">
    <text evidence="1">Belongs to the type-I restriction system S methylase family.</text>
</comment>
<dbReference type="EMBL" id="JAGINY010000001">
    <property type="protein sequence ID" value="MBP2333161.1"/>
    <property type="molecule type" value="Genomic_DNA"/>
</dbReference>
<dbReference type="InterPro" id="IPR044946">
    <property type="entry name" value="Restrct_endonuc_typeI_TRD_sf"/>
</dbReference>
<dbReference type="InterPro" id="IPR000055">
    <property type="entry name" value="Restrct_endonuc_typeI_TRD"/>
</dbReference>
<dbReference type="Pfam" id="PF01420">
    <property type="entry name" value="Methylase_S"/>
    <property type="match status" value="2"/>
</dbReference>
<evidence type="ECO:0000313" key="6">
    <source>
        <dbReference type="EMBL" id="MBP2333161.1"/>
    </source>
</evidence>
<name>A0ABS4U9E5_9CORY</name>
<dbReference type="EC" id="3.1.21.3" evidence="6"/>
<feature type="domain" description="Type I restriction modification DNA specificity" evidence="5">
    <location>
        <begin position="4"/>
        <end position="152"/>
    </location>
</feature>
<evidence type="ECO:0000256" key="1">
    <source>
        <dbReference type="ARBA" id="ARBA00010923"/>
    </source>
</evidence>
<dbReference type="CDD" id="cd17266">
    <property type="entry name" value="RMtype1_S_Sau1132ORF3780P-TRD2-CR2_like"/>
    <property type="match status" value="1"/>
</dbReference>
<dbReference type="InterPro" id="IPR051212">
    <property type="entry name" value="Type-I_RE_S_subunit"/>
</dbReference>
<feature type="domain" description="Type I restriction modification DNA specificity" evidence="5">
    <location>
        <begin position="267"/>
        <end position="360"/>
    </location>
</feature>
<accession>A0ABS4U9E5</accession>
<dbReference type="Proteomes" id="UP001519305">
    <property type="component" value="Unassembled WGS sequence"/>
</dbReference>
<evidence type="ECO:0000256" key="4">
    <source>
        <dbReference type="ARBA" id="ARBA00038652"/>
    </source>
</evidence>
<comment type="subunit">
    <text evidence="4">The methyltransferase is composed of M and S polypeptides.</text>
</comment>
<evidence type="ECO:0000259" key="5">
    <source>
        <dbReference type="Pfam" id="PF01420"/>
    </source>
</evidence>